<dbReference type="GeneID" id="74896729"/>
<gene>
    <name evidence="2" type="ORF">ANIA_11014</name>
</gene>
<reference evidence="3" key="1">
    <citation type="journal article" date="2005" name="Nature">
        <title>Sequencing of Aspergillus nidulans and comparative analysis with A. fumigatus and A. oryzae.</title>
        <authorList>
            <person name="Galagan J.E."/>
            <person name="Calvo S.E."/>
            <person name="Cuomo C."/>
            <person name="Ma L.J."/>
            <person name="Wortman J.R."/>
            <person name="Batzoglou S."/>
            <person name="Lee S.I."/>
            <person name="Basturkmen M."/>
            <person name="Spevak C.C."/>
            <person name="Clutterbuck J."/>
            <person name="Kapitonov V."/>
            <person name="Jurka J."/>
            <person name="Scazzocchio C."/>
            <person name="Farman M."/>
            <person name="Butler J."/>
            <person name="Purcell S."/>
            <person name="Harris S."/>
            <person name="Braus G.H."/>
            <person name="Draht O."/>
            <person name="Busch S."/>
            <person name="D'Enfert C."/>
            <person name="Bouchier C."/>
            <person name="Goldman G.H."/>
            <person name="Bell-Pedersen D."/>
            <person name="Griffiths-Jones S."/>
            <person name="Doonan J.H."/>
            <person name="Yu J."/>
            <person name="Vienken K."/>
            <person name="Pain A."/>
            <person name="Freitag M."/>
            <person name="Selker E.U."/>
            <person name="Archer D.B."/>
            <person name="Penalva M.A."/>
            <person name="Oakley B.R."/>
            <person name="Momany M."/>
            <person name="Tanaka T."/>
            <person name="Kumagai T."/>
            <person name="Asai K."/>
            <person name="Machida M."/>
            <person name="Nierman W.C."/>
            <person name="Denning D.W."/>
            <person name="Caddick M."/>
            <person name="Hynes M."/>
            <person name="Paoletti M."/>
            <person name="Fischer R."/>
            <person name="Miller B."/>
            <person name="Dyer P."/>
            <person name="Sachs M.S."/>
            <person name="Osmani S.A."/>
            <person name="Birren B.W."/>
        </authorList>
    </citation>
    <scope>NUCLEOTIDE SEQUENCE [LARGE SCALE GENOMIC DNA]</scope>
    <source>
        <strain evidence="3">FGSC A4 / ATCC 38163 / CBS 112.46 / NRRL 194 / M139</strain>
    </source>
</reference>
<dbReference type="EMBL" id="BN001304">
    <property type="protein sequence ID" value="CBF80136.1"/>
    <property type="molecule type" value="Genomic_DNA"/>
</dbReference>
<sequence length="116" mass="12941">MDKHCEHYGPSRGLSRIQYNFTCLPPRYLQLGPIISGINFPCSPGPYRLSLPILGWVRDRFGVRYLTTAGWVLFCPLLCCLGVPGRVISSASDSRRTEKVSFIACIYGIGLVMPFV</sequence>
<proteinExistence type="predicted"/>
<name>C8VDS3_EMENI</name>
<evidence type="ECO:0000256" key="1">
    <source>
        <dbReference type="SAM" id="Phobius"/>
    </source>
</evidence>
<keyword evidence="1" id="KW-1133">Transmembrane helix</keyword>
<dbReference type="KEGG" id="ani:ANIA_11014"/>
<dbReference type="Proteomes" id="UP000000560">
    <property type="component" value="Chromosome IV"/>
</dbReference>
<dbReference type="SUPFAM" id="SSF103473">
    <property type="entry name" value="MFS general substrate transporter"/>
    <property type="match status" value="1"/>
</dbReference>
<dbReference type="HOGENOM" id="CLU_2096858_0_0_1"/>
<dbReference type="AlphaFoldDB" id="C8VDS3"/>
<protein>
    <submittedName>
        <fullName evidence="2">Uncharacterized protein</fullName>
    </submittedName>
</protein>
<evidence type="ECO:0000313" key="2">
    <source>
        <dbReference type="EMBL" id="CBF80136.1"/>
    </source>
</evidence>
<dbReference type="RefSeq" id="XP_050468047.1">
    <property type="nucleotide sequence ID" value="XM_050612093.1"/>
</dbReference>
<dbReference type="InParanoid" id="C8VDS3"/>
<evidence type="ECO:0000313" key="3">
    <source>
        <dbReference type="Proteomes" id="UP000000560"/>
    </source>
</evidence>
<keyword evidence="1" id="KW-0472">Membrane</keyword>
<accession>C8VDS3</accession>
<feature type="transmembrane region" description="Helical" evidence="1">
    <location>
        <begin position="68"/>
        <end position="88"/>
    </location>
</feature>
<keyword evidence="3" id="KW-1185">Reference proteome</keyword>
<organism evidence="2 3">
    <name type="scientific">Emericella nidulans (strain FGSC A4 / ATCC 38163 / CBS 112.46 / NRRL 194 / M139)</name>
    <name type="common">Aspergillus nidulans</name>
    <dbReference type="NCBI Taxonomy" id="227321"/>
    <lineage>
        <taxon>Eukaryota</taxon>
        <taxon>Fungi</taxon>
        <taxon>Dikarya</taxon>
        <taxon>Ascomycota</taxon>
        <taxon>Pezizomycotina</taxon>
        <taxon>Eurotiomycetes</taxon>
        <taxon>Eurotiomycetidae</taxon>
        <taxon>Eurotiales</taxon>
        <taxon>Aspergillaceae</taxon>
        <taxon>Aspergillus</taxon>
        <taxon>Aspergillus subgen. Nidulantes</taxon>
    </lineage>
</organism>
<reference evidence="3" key="2">
    <citation type="journal article" date="2009" name="Fungal Genet. Biol.">
        <title>The 2008 update of the Aspergillus nidulans genome annotation: a community effort.</title>
        <authorList>
            <person name="Wortman J.R."/>
            <person name="Gilsenan J.M."/>
            <person name="Joardar V."/>
            <person name="Deegan J."/>
            <person name="Clutterbuck J."/>
            <person name="Andersen M.R."/>
            <person name="Archer D."/>
            <person name="Bencina M."/>
            <person name="Braus G."/>
            <person name="Coutinho P."/>
            <person name="von Dohren H."/>
            <person name="Doonan J."/>
            <person name="Driessen A.J."/>
            <person name="Durek P."/>
            <person name="Espeso E."/>
            <person name="Fekete E."/>
            <person name="Flipphi M."/>
            <person name="Estrada C.G."/>
            <person name="Geysens S."/>
            <person name="Goldman G."/>
            <person name="de Groot P.W."/>
            <person name="Hansen K."/>
            <person name="Harris S.D."/>
            <person name="Heinekamp T."/>
            <person name="Helmstaedt K."/>
            <person name="Henrissat B."/>
            <person name="Hofmann G."/>
            <person name="Homan T."/>
            <person name="Horio T."/>
            <person name="Horiuchi H."/>
            <person name="James S."/>
            <person name="Jones M."/>
            <person name="Karaffa L."/>
            <person name="Karanyi Z."/>
            <person name="Kato M."/>
            <person name="Keller N."/>
            <person name="Kelly D.E."/>
            <person name="Kiel J.A."/>
            <person name="Kim J.M."/>
            <person name="van der Klei I.J."/>
            <person name="Klis F.M."/>
            <person name="Kovalchuk A."/>
            <person name="Krasevec N."/>
            <person name="Kubicek C.P."/>
            <person name="Liu B."/>
            <person name="Maccabe A."/>
            <person name="Meyer V."/>
            <person name="Mirabito P."/>
            <person name="Miskei M."/>
            <person name="Mos M."/>
            <person name="Mullins J."/>
            <person name="Nelson D.R."/>
            <person name="Nielsen J."/>
            <person name="Oakley B.R."/>
            <person name="Osmani S.A."/>
            <person name="Pakula T."/>
            <person name="Paszewski A."/>
            <person name="Paulsen I."/>
            <person name="Pilsyk S."/>
            <person name="Pocsi I."/>
            <person name="Punt P.J."/>
            <person name="Ram A.F."/>
            <person name="Ren Q."/>
            <person name="Robellet X."/>
            <person name="Robson G."/>
            <person name="Seiboth B."/>
            <person name="van Solingen P."/>
            <person name="Specht T."/>
            <person name="Sun J."/>
            <person name="Taheri-Talesh N."/>
            <person name="Takeshita N."/>
            <person name="Ussery D."/>
            <person name="vanKuyk P.A."/>
            <person name="Visser H."/>
            <person name="van de Vondervoort P.J."/>
            <person name="de Vries R.P."/>
            <person name="Walton J."/>
            <person name="Xiang X."/>
            <person name="Xiong Y."/>
            <person name="Zeng A.P."/>
            <person name="Brandt B.W."/>
            <person name="Cornell M.J."/>
            <person name="van den Hondel C.A."/>
            <person name="Visser J."/>
            <person name="Oliver S.G."/>
            <person name="Turner G."/>
        </authorList>
    </citation>
    <scope>GENOME REANNOTATION</scope>
    <source>
        <strain evidence="3">FGSC A4 / ATCC 38163 / CBS 112.46 / NRRL 194 / M139</strain>
    </source>
</reference>
<dbReference type="OrthoDB" id="5086884at2759"/>
<keyword evidence="1" id="KW-0812">Transmembrane</keyword>
<dbReference type="InterPro" id="IPR036259">
    <property type="entry name" value="MFS_trans_sf"/>
</dbReference>